<dbReference type="RefSeq" id="WP_267566456.1">
    <property type="nucleotide sequence ID" value="NZ_JAPNTZ010000010.1"/>
</dbReference>
<dbReference type="Proteomes" id="UP001151002">
    <property type="component" value="Unassembled WGS sequence"/>
</dbReference>
<gene>
    <name evidence="1" type="ORF">OWR29_29110</name>
</gene>
<name>A0ABT4B6E0_9ACTN</name>
<evidence type="ECO:0000313" key="1">
    <source>
        <dbReference type="EMBL" id="MCY1142073.1"/>
    </source>
</evidence>
<dbReference type="EMBL" id="JAPNTZ010000010">
    <property type="protein sequence ID" value="MCY1142073.1"/>
    <property type="molecule type" value="Genomic_DNA"/>
</dbReference>
<evidence type="ECO:0000313" key="2">
    <source>
        <dbReference type="Proteomes" id="UP001151002"/>
    </source>
</evidence>
<protein>
    <submittedName>
        <fullName evidence="1">Uncharacterized protein</fullName>
    </submittedName>
</protein>
<reference evidence="1" key="1">
    <citation type="submission" date="2022-11" db="EMBL/GenBank/DDBJ databases">
        <authorList>
            <person name="Somphong A."/>
            <person name="Phongsopitanun W."/>
        </authorList>
    </citation>
    <scope>NUCLEOTIDE SEQUENCE</scope>
    <source>
        <strain evidence="1">Pm04-4</strain>
    </source>
</reference>
<accession>A0ABT4B6E0</accession>
<comment type="caution">
    <text evidence="1">The sequence shown here is derived from an EMBL/GenBank/DDBJ whole genome shotgun (WGS) entry which is preliminary data.</text>
</comment>
<proteinExistence type="predicted"/>
<keyword evidence="2" id="KW-1185">Reference proteome</keyword>
<sequence length="171" mass="18672">MTPEEARNGMREAAALWSVGYVSAAELVDADCDLLVTGHDGLNLAMLAGVLHRHAAEEAPDLLEDALSDVNLPYHPKGSQSGAEAAIEVLANRVLTGRLTPTELTMWAHTTFGHGTLDLAERLVKLDDQYGAVDHEAKTHFEDLDAKVLEEARRIVGSRPPTRQRTSRREV</sequence>
<organism evidence="1 2">
    <name type="scientific">Paractinoplanes pyxinae</name>
    <dbReference type="NCBI Taxonomy" id="2997416"/>
    <lineage>
        <taxon>Bacteria</taxon>
        <taxon>Bacillati</taxon>
        <taxon>Actinomycetota</taxon>
        <taxon>Actinomycetes</taxon>
        <taxon>Micromonosporales</taxon>
        <taxon>Micromonosporaceae</taxon>
        <taxon>Paractinoplanes</taxon>
    </lineage>
</organism>